<feature type="transmembrane region" description="Helical" evidence="1">
    <location>
        <begin position="204"/>
        <end position="228"/>
    </location>
</feature>
<evidence type="ECO:0000313" key="4">
    <source>
        <dbReference type="Proteomes" id="UP000004198"/>
    </source>
</evidence>
<keyword evidence="1" id="KW-0812">Transmembrane</keyword>
<dbReference type="AlphaFoldDB" id="C6PZ45"/>
<accession>C6PZ45</accession>
<name>C6PZ45_9CLOT</name>
<dbReference type="InterPro" id="IPR052710">
    <property type="entry name" value="CAAX_protease"/>
</dbReference>
<dbReference type="STRING" id="536227.Ccar_08770"/>
<dbReference type="GO" id="GO:0004175">
    <property type="term" value="F:endopeptidase activity"/>
    <property type="evidence" value="ECO:0007669"/>
    <property type="project" value="UniProtKB-ARBA"/>
</dbReference>
<feature type="transmembrane region" description="Helical" evidence="1">
    <location>
        <begin position="12"/>
        <end position="30"/>
    </location>
</feature>
<dbReference type="EMBL" id="ACVI01000088">
    <property type="protein sequence ID" value="EET85487.1"/>
    <property type="molecule type" value="Genomic_DNA"/>
</dbReference>
<evidence type="ECO:0000256" key="1">
    <source>
        <dbReference type="SAM" id="Phobius"/>
    </source>
</evidence>
<comment type="caution">
    <text evidence="3">The sequence shown here is derived from an EMBL/GenBank/DDBJ whole genome shotgun (WGS) entry which is preliminary data.</text>
</comment>
<dbReference type="Proteomes" id="UP000004198">
    <property type="component" value="Unassembled WGS sequence"/>
</dbReference>
<dbReference type="PANTHER" id="PTHR36435">
    <property type="entry name" value="SLR1288 PROTEIN"/>
    <property type="match status" value="1"/>
</dbReference>
<feature type="transmembrane region" description="Helical" evidence="1">
    <location>
        <begin position="167"/>
        <end position="198"/>
    </location>
</feature>
<dbReference type="eggNOG" id="COG1266">
    <property type="taxonomic scope" value="Bacteria"/>
</dbReference>
<keyword evidence="1" id="KW-1133">Transmembrane helix</keyword>
<evidence type="ECO:0000259" key="2">
    <source>
        <dbReference type="Pfam" id="PF02517"/>
    </source>
</evidence>
<sequence length="276" mass="30781">MNNFFESTKIRKVMFIYVSVVIFFCIISELSFVKSTGILDENLFILLCNLGVLAWFMLKLRKVSYDVKNGINDLKTDLNIKDIIFSIIINITITIGFVIIAIYALKSISPSFMNGLLEELNKSDSNTLYSIIINGIAASFIAPIVEELTFRGIILNRLKMKIGVKKAIIVSSILFGMIHYELGILSAIIFGVCMSLIYLKTRNIFATIAIHIINNFMVSFVQAISFLIDTNGSKENITLSSFNSLGFIAGIGCFVLGIVMSAYFIKANWSKKIIGQ</sequence>
<feature type="domain" description="CAAX prenyl protease 2/Lysostaphin resistance protein A-like" evidence="2">
    <location>
        <begin position="131"/>
        <end position="217"/>
    </location>
</feature>
<keyword evidence="4" id="KW-1185">Reference proteome</keyword>
<dbReference type="PATRIC" id="fig|536227.13.peg.1838"/>
<gene>
    <name evidence="3" type="ORF">CcarbDRAFT_4062</name>
</gene>
<keyword evidence="1" id="KW-0472">Membrane</keyword>
<dbReference type="RefSeq" id="WP_007062947.1">
    <property type="nucleotide sequence ID" value="NZ_ACVI01000088.1"/>
</dbReference>
<feature type="transmembrane region" description="Helical" evidence="1">
    <location>
        <begin position="240"/>
        <end position="265"/>
    </location>
</feature>
<evidence type="ECO:0000313" key="3">
    <source>
        <dbReference type="EMBL" id="EET85487.1"/>
    </source>
</evidence>
<dbReference type="OrthoDB" id="4177129at2"/>
<reference evidence="3 4" key="1">
    <citation type="submission" date="2009-06" db="EMBL/GenBank/DDBJ databases">
        <title>The draft genome of Clostridium carboxidivorans P7.</title>
        <authorList>
            <consortium name="US DOE Joint Genome Institute (JGI-PGF)"/>
            <person name="Lucas S."/>
            <person name="Copeland A."/>
            <person name="Lapidus A."/>
            <person name="Glavina del Rio T."/>
            <person name="Tice H."/>
            <person name="Bruce D."/>
            <person name="Goodwin L."/>
            <person name="Pitluck S."/>
            <person name="Larimer F."/>
            <person name="Land M.L."/>
            <person name="Hauser L."/>
            <person name="Hemme C.L."/>
        </authorList>
    </citation>
    <scope>NUCLEOTIDE SEQUENCE [LARGE SCALE GENOMIC DNA]</scope>
    <source>
        <strain evidence="3 4">P7</strain>
    </source>
</reference>
<feature type="transmembrane region" description="Helical" evidence="1">
    <location>
        <begin position="42"/>
        <end position="58"/>
    </location>
</feature>
<dbReference type="KEGG" id="cck:Ccar_08770"/>
<dbReference type="GO" id="GO:0080120">
    <property type="term" value="P:CAAX-box protein maturation"/>
    <property type="evidence" value="ECO:0007669"/>
    <property type="project" value="UniProtKB-ARBA"/>
</dbReference>
<dbReference type="PANTHER" id="PTHR36435:SF1">
    <property type="entry name" value="CAAX AMINO TERMINAL PROTEASE FAMILY PROTEIN"/>
    <property type="match status" value="1"/>
</dbReference>
<feature type="transmembrane region" description="Helical" evidence="1">
    <location>
        <begin position="83"/>
        <end position="106"/>
    </location>
</feature>
<proteinExistence type="predicted"/>
<protein>
    <submittedName>
        <fullName evidence="3">Abortive infection protein</fullName>
    </submittedName>
</protein>
<dbReference type="Pfam" id="PF02517">
    <property type="entry name" value="Rce1-like"/>
    <property type="match status" value="1"/>
</dbReference>
<dbReference type="InterPro" id="IPR003675">
    <property type="entry name" value="Rce1/LyrA-like_dom"/>
</dbReference>
<organism evidence="3 4">
    <name type="scientific">Clostridium carboxidivorans P7</name>
    <dbReference type="NCBI Taxonomy" id="536227"/>
    <lineage>
        <taxon>Bacteria</taxon>
        <taxon>Bacillati</taxon>
        <taxon>Bacillota</taxon>
        <taxon>Clostridia</taxon>
        <taxon>Eubacteriales</taxon>
        <taxon>Clostridiaceae</taxon>
        <taxon>Clostridium</taxon>
    </lineage>
</organism>